<gene>
    <name evidence="1" type="ORF">LTR97_001482</name>
</gene>
<dbReference type="Proteomes" id="UP001310594">
    <property type="component" value="Unassembled WGS sequence"/>
</dbReference>
<reference evidence="1" key="1">
    <citation type="submission" date="2023-08" db="EMBL/GenBank/DDBJ databases">
        <title>Black Yeasts Isolated from many extreme environments.</title>
        <authorList>
            <person name="Coleine C."/>
            <person name="Stajich J.E."/>
            <person name="Selbmann L."/>
        </authorList>
    </citation>
    <scope>NUCLEOTIDE SEQUENCE</scope>
    <source>
        <strain evidence="1">CCFEE 5810</strain>
    </source>
</reference>
<dbReference type="EMBL" id="JAVRQU010000002">
    <property type="protein sequence ID" value="KAK5706493.1"/>
    <property type="molecule type" value="Genomic_DNA"/>
</dbReference>
<protein>
    <submittedName>
        <fullName evidence="1">Uncharacterized protein</fullName>
    </submittedName>
</protein>
<organism evidence="1 2">
    <name type="scientific">Elasticomyces elasticus</name>
    <dbReference type="NCBI Taxonomy" id="574655"/>
    <lineage>
        <taxon>Eukaryota</taxon>
        <taxon>Fungi</taxon>
        <taxon>Dikarya</taxon>
        <taxon>Ascomycota</taxon>
        <taxon>Pezizomycotina</taxon>
        <taxon>Dothideomycetes</taxon>
        <taxon>Dothideomycetidae</taxon>
        <taxon>Mycosphaerellales</taxon>
        <taxon>Teratosphaeriaceae</taxon>
        <taxon>Elasticomyces</taxon>
    </lineage>
</organism>
<evidence type="ECO:0000313" key="1">
    <source>
        <dbReference type="EMBL" id="KAK5706493.1"/>
    </source>
</evidence>
<name>A0AAN7ZQG8_9PEZI</name>
<comment type="caution">
    <text evidence="1">The sequence shown here is derived from an EMBL/GenBank/DDBJ whole genome shotgun (WGS) entry which is preliminary data.</text>
</comment>
<sequence length="170" mass="16705">MPTAPSKASSGTKVIAAESEVPLALAAAALVEANVAETPGCTSVAALPVPEAAEAAEAALVVAEVATAAVVGVVATVPARTVVLGTEVESTVALVKVVERAVELSDVTDVDNNVDVLNGVLLSTEFTADVNAAACVCRLVNSALKLVASAPVAVNASLEIDAMLASAADC</sequence>
<accession>A0AAN7ZQG8</accession>
<proteinExistence type="predicted"/>
<dbReference type="AlphaFoldDB" id="A0AAN7ZQG8"/>
<evidence type="ECO:0000313" key="2">
    <source>
        <dbReference type="Proteomes" id="UP001310594"/>
    </source>
</evidence>